<protein>
    <submittedName>
        <fullName evidence="2">Aminobenzoate oxygenase</fullName>
    </submittedName>
</protein>
<comment type="caution">
    <text evidence="2">The sequence shown here is derived from an EMBL/GenBank/DDBJ whole genome shotgun (WGS) entry which is preliminary data.</text>
</comment>
<dbReference type="Pfam" id="PF11583">
    <property type="entry name" value="AurF"/>
    <property type="match status" value="1"/>
</dbReference>
<name>A0ABX4GQ82_9PSED</name>
<keyword evidence="3" id="KW-1185">Reference proteome</keyword>
<gene>
    <name evidence="2" type="ORF">CJF38_04465</name>
</gene>
<dbReference type="EMBL" id="NQKG01000003">
    <property type="protein sequence ID" value="OZY56319.1"/>
    <property type="molecule type" value="Genomic_DNA"/>
</dbReference>
<dbReference type="Proteomes" id="UP000216897">
    <property type="component" value="Unassembled WGS sequence"/>
</dbReference>
<dbReference type="InterPro" id="IPR012348">
    <property type="entry name" value="RNR-like"/>
</dbReference>
<proteinExistence type="predicted"/>
<dbReference type="Gene3D" id="1.10.620.20">
    <property type="entry name" value="Ribonucleotide Reductase, subunit A"/>
    <property type="match status" value="1"/>
</dbReference>
<dbReference type="InterPro" id="IPR025859">
    <property type="entry name" value="AurF/CmlI"/>
</dbReference>
<evidence type="ECO:0000313" key="2">
    <source>
        <dbReference type="EMBL" id="OZY56319.1"/>
    </source>
</evidence>
<reference evidence="2 3" key="1">
    <citation type="submission" date="2017-08" db="EMBL/GenBank/DDBJ databases">
        <title>Genomic and metabolic characterisation of spoilage-associated Pseudomonas species.</title>
        <authorList>
            <person name="Stanborough T."/>
            <person name="Fegan N."/>
            <person name="Powell S.M."/>
            <person name="Singh T."/>
            <person name="Tamplin M.L."/>
            <person name="Chandry P.S."/>
        </authorList>
    </citation>
    <scope>NUCLEOTIDE SEQUENCE [LARGE SCALE GENOMIC DNA]</scope>
    <source>
        <strain evidence="2 3">L1814</strain>
    </source>
</reference>
<organism evidence="2 3">
    <name type="scientific">Pseudomonas lundensis</name>
    <dbReference type="NCBI Taxonomy" id="86185"/>
    <lineage>
        <taxon>Bacteria</taxon>
        <taxon>Pseudomonadati</taxon>
        <taxon>Pseudomonadota</taxon>
        <taxon>Gammaproteobacteria</taxon>
        <taxon>Pseudomonadales</taxon>
        <taxon>Pseudomonadaceae</taxon>
        <taxon>Pseudomonas</taxon>
    </lineage>
</organism>
<sequence length="337" mass="37756">MPGADGTHPAQGPLTVSKPCPQRTCASPAPYTLAGWDTNASVRLDRTPYALPADLESQLGDRHWFVPAFMPYLDHPDIVQAGTSVVRRLEANQLVYFLDYTTVLEHKLVNRAVETLIHNELGLHVPLAMKNAALQLYTDEGYHALFSNQIAEQVAELYGINNRSRPAHRIQRLQHQIDICRPADRALHWFLIGFVSETIIAKELLGAIHVPLVSTVLDMFKSHLGDEARHSRYFSEVFAHVWSLLDDVQRAKAATQLLTLLGIFFESDTRWLKESLASVDLNPTTIEQICIQLQQPAVHQQRVRAGARATVLALANAGFFTLEHNRRLFLSAGFMDA</sequence>
<evidence type="ECO:0000256" key="1">
    <source>
        <dbReference type="SAM" id="MobiDB-lite"/>
    </source>
</evidence>
<feature type="region of interest" description="Disordered" evidence="1">
    <location>
        <begin position="1"/>
        <end position="21"/>
    </location>
</feature>
<evidence type="ECO:0000313" key="3">
    <source>
        <dbReference type="Proteomes" id="UP000216897"/>
    </source>
</evidence>
<accession>A0ABX4GQ82</accession>